<keyword evidence="4 6" id="KW-0694">RNA-binding</keyword>
<dbReference type="GO" id="GO:0070181">
    <property type="term" value="F:small ribosomal subunit rRNA binding"/>
    <property type="evidence" value="ECO:0007669"/>
    <property type="project" value="UniProtKB-UniRule"/>
</dbReference>
<evidence type="ECO:0000256" key="5">
    <source>
        <dbReference type="ARBA" id="ARBA00023134"/>
    </source>
</evidence>
<feature type="binding site" evidence="6">
    <location>
        <begin position="10"/>
        <end position="17"/>
    </location>
    <ligand>
        <name>GTP</name>
        <dbReference type="ChEBI" id="CHEBI:37565"/>
    </ligand>
</feature>
<gene>
    <name evidence="6" type="primary">era</name>
    <name evidence="13" type="ORF">AAH17_04825</name>
    <name evidence="14" type="ORF">AAH24_01415</name>
    <name evidence="11" type="ORF">BVH53_00770</name>
    <name evidence="12" type="ORF">CX802_08950</name>
</gene>
<dbReference type="GO" id="GO:0005829">
    <property type="term" value="C:cytosol"/>
    <property type="evidence" value="ECO:0007669"/>
    <property type="project" value="TreeGrafter"/>
</dbReference>
<dbReference type="Gene3D" id="3.30.300.20">
    <property type="match status" value="1"/>
</dbReference>
<protein>
    <recommendedName>
        <fullName evidence="2 6">GTPase Era</fullName>
    </recommendedName>
</protein>
<comment type="function">
    <text evidence="6">An essential GTPase that binds both GDP and GTP, with rapid nucleotide exchange. Plays a role in 16S rRNA processing and 30S ribosomal subunit biogenesis and possibly also in cell cycle regulation and energy metabolism.</text>
</comment>
<dbReference type="GeneID" id="61064832"/>
<feature type="domain" description="KH type-2" evidence="9">
    <location>
        <begin position="198"/>
        <end position="274"/>
    </location>
</feature>
<dbReference type="SMR" id="A0A5L4LFE9"/>
<evidence type="ECO:0000256" key="6">
    <source>
        <dbReference type="HAMAP-Rule" id="MF_00367"/>
    </source>
</evidence>
<evidence type="ECO:0000313" key="16">
    <source>
        <dbReference type="Proteomes" id="UP000557842"/>
    </source>
</evidence>
<sequence>MKSGFISLIGRTNAGKSSLLNYLLNEKISMVSHKQNATRRKINGIVMHKDSQAIFIDTPGLHESNKTMNKLMVEAAIKSIGDCDLLLFVASVFDNIENYKKFLNLKKDAPHLIAITKIDEASDKEIFAKLNEYQIYSDEFKAIIPLSVKKQAYKNILLDEIYKYLPEHEYFYDPQYLTTANEREIFRDFILEAVYECVSDEVPYSTDVNVDKVVEKQNITEIYATIITDNEHHKAILIGKNGQTIKRIGINARKIINTLLNNKIFLKINVKIDKNWNSNESIIKKNFLY</sequence>
<dbReference type="EMBL" id="AABQDW010000001">
    <property type="protein sequence ID" value="EAI5407248.1"/>
    <property type="molecule type" value="Genomic_DNA"/>
</dbReference>
<dbReference type="PROSITE" id="PS51713">
    <property type="entry name" value="G_ERA"/>
    <property type="match status" value="1"/>
</dbReference>
<evidence type="ECO:0000313" key="15">
    <source>
        <dbReference type="Proteomes" id="UP000535509"/>
    </source>
</evidence>
<evidence type="ECO:0000259" key="9">
    <source>
        <dbReference type="PROSITE" id="PS50823"/>
    </source>
</evidence>
<comment type="caution">
    <text evidence="14">The sequence shown here is derived from an EMBL/GenBank/DDBJ whole genome shotgun (WGS) entry which is preliminary data.</text>
</comment>
<organism evidence="14">
    <name type="scientific">Campylobacter fetus</name>
    <dbReference type="NCBI Taxonomy" id="196"/>
    <lineage>
        <taxon>Bacteria</taxon>
        <taxon>Pseudomonadati</taxon>
        <taxon>Campylobacterota</taxon>
        <taxon>Epsilonproteobacteria</taxon>
        <taxon>Campylobacterales</taxon>
        <taxon>Campylobacteraceae</taxon>
        <taxon>Campylobacter</taxon>
    </lineage>
</organism>
<keyword evidence="15" id="KW-1185">Reference proteome</keyword>
<dbReference type="InterPro" id="IPR027417">
    <property type="entry name" value="P-loop_NTPase"/>
</dbReference>
<dbReference type="InterPro" id="IPR006073">
    <property type="entry name" value="GTP-bd"/>
</dbReference>
<evidence type="ECO:0000256" key="1">
    <source>
        <dbReference type="ARBA" id="ARBA00007921"/>
    </source>
</evidence>
<dbReference type="InterPro" id="IPR009019">
    <property type="entry name" value="KH_sf_prok-type"/>
</dbReference>
<dbReference type="RefSeq" id="WP_011732038.1">
    <property type="nucleotide sequence ID" value="NZ_AABUZP020000005.1"/>
</dbReference>
<dbReference type="SUPFAM" id="SSF52540">
    <property type="entry name" value="P-loop containing nucleoside triphosphate hydrolases"/>
    <property type="match status" value="1"/>
</dbReference>
<proteinExistence type="inferred from homology"/>
<dbReference type="PANTHER" id="PTHR42698:SF1">
    <property type="entry name" value="GTPASE ERA, MITOCHONDRIAL"/>
    <property type="match status" value="1"/>
</dbReference>
<feature type="region of interest" description="G1" evidence="7">
    <location>
        <begin position="10"/>
        <end position="17"/>
    </location>
</feature>
<keyword evidence="6" id="KW-0472">Membrane</keyword>
<evidence type="ECO:0000313" key="11">
    <source>
        <dbReference type="EMBL" id="EAI5407248.1"/>
    </source>
</evidence>
<dbReference type="AlphaFoldDB" id="A0A5L4LFE9"/>
<feature type="binding site" evidence="6">
    <location>
        <begin position="116"/>
        <end position="119"/>
    </location>
    <ligand>
        <name>GTP</name>
        <dbReference type="ChEBI" id="CHEBI:37565"/>
    </ligand>
</feature>
<dbReference type="EMBL" id="AACCXK010000006">
    <property type="protein sequence ID" value="EAK0452976.1"/>
    <property type="molecule type" value="Genomic_DNA"/>
</dbReference>
<dbReference type="InterPro" id="IPR005662">
    <property type="entry name" value="GTPase_Era-like"/>
</dbReference>
<evidence type="ECO:0000313" key="14">
    <source>
        <dbReference type="EMBL" id="EAK0468035.1"/>
    </source>
</evidence>
<comment type="subcellular location">
    <subcellularLocation>
        <location evidence="6">Cytoplasm</location>
    </subcellularLocation>
    <subcellularLocation>
        <location evidence="6">Cell membrane</location>
        <topology evidence="6">Peripheral membrane protein</topology>
    </subcellularLocation>
</comment>
<dbReference type="GO" id="GO:0000028">
    <property type="term" value="P:ribosomal small subunit assembly"/>
    <property type="evidence" value="ECO:0007669"/>
    <property type="project" value="TreeGrafter"/>
</dbReference>
<feature type="binding site" evidence="6">
    <location>
        <begin position="57"/>
        <end position="61"/>
    </location>
    <ligand>
        <name>GTP</name>
        <dbReference type="ChEBI" id="CHEBI:37565"/>
    </ligand>
</feature>
<dbReference type="EMBL" id="AABTCC010000041">
    <property type="protein sequence ID" value="EAI8859949.1"/>
    <property type="molecule type" value="Genomic_DNA"/>
</dbReference>
<keyword evidence="3 6" id="KW-0547">Nucleotide-binding</keyword>
<keyword evidence="6" id="KW-0690">Ribosome biogenesis</keyword>
<evidence type="ECO:0000259" key="10">
    <source>
        <dbReference type="PROSITE" id="PS51713"/>
    </source>
</evidence>
<accession>A0A5L4LFE9</accession>
<dbReference type="Pfam" id="PF01926">
    <property type="entry name" value="MMR_HSR1"/>
    <property type="match status" value="1"/>
</dbReference>
<dbReference type="EMBL" id="AACCXM010000001">
    <property type="protein sequence ID" value="EAK0468035.1"/>
    <property type="molecule type" value="Genomic_DNA"/>
</dbReference>
<feature type="region of interest" description="G2" evidence="7">
    <location>
        <begin position="36"/>
        <end position="40"/>
    </location>
</feature>
<feature type="domain" description="Era-type G" evidence="10">
    <location>
        <begin position="2"/>
        <end position="167"/>
    </location>
</feature>
<dbReference type="Proteomes" id="UP000557842">
    <property type="component" value="Unassembled WGS sequence"/>
</dbReference>
<dbReference type="InterPro" id="IPR004044">
    <property type="entry name" value="KH_dom_type_2"/>
</dbReference>
<feature type="region of interest" description="G3" evidence="7">
    <location>
        <begin position="57"/>
        <end position="60"/>
    </location>
</feature>
<dbReference type="Gene3D" id="3.40.50.300">
    <property type="entry name" value="P-loop containing nucleotide triphosphate hydrolases"/>
    <property type="match status" value="1"/>
</dbReference>
<keyword evidence="5 6" id="KW-0342">GTP-binding</keyword>
<dbReference type="CDD" id="cd22534">
    <property type="entry name" value="KH-II_Era"/>
    <property type="match status" value="1"/>
</dbReference>
<dbReference type="PROSITE" id="PS50823">
    <property type="entry name" value="KH_TYPE_2"/>
    <property type="match status" value="1"/>
</dbReference>
<dbReference type="NCBIfam" id="TIGR00436">
    <property type="entry name" value="era"/>
    <property type="match status" value="1"/>
</dbReference>
<evidence type="ECO:0000313" key="13">
    <source>
        <dbReference type="EMBL" id="EAK0452976.1"/>
    </source>
</evidence>
<keyword evidence="6" id="KW-1003">Cell membrane</keyword>
<comment type="similarity">
    <text evidence="1 6 7 8">Belongs to the TRAFAC class TrmE-Era-EngA-EngB-Septin-like GTPase superfamily. Era GTPase family.</text>
</comment>
<dbReference type="GO" id="GO:0005525">
    <property type="term" value="F:GTP binding"/>
    <property type="evidence" value="ECO:0007669"/>
    <property type="project" value="UniProtKB-UniRule"/>
</dbReference>
<dbReference type="PANTHER" id="PTHR42698">
    <property type="entry name" value="GTPASE ERA"/>
    <property type="match status" value="1"/>
</dbReference>
<reference evidence="14 16" key="1">
    <citation type="submission" date="2018-05" db="EMBL/GenBank/DDBJ databases">
        <authorList>
            <consortium name="PulseNet: The National Subtyping Network for Foodborne Disease Surveillance"/>
            <person name="Tarr C.L."/>
            <person name="Trees E."/>
            <person name="Katz L.S."/>
            <person name="Carleton-Romer H.A."/>
            <person name="Stroika S."/>
            <person name="Kucerova Z."/>
            <person name="Roache K.F."/>
            <person name="Sabol A.L."/>
            <person name="Besser J."/>
            <person name="Gerner-Smidt P."/>
        </authorList>
    </citation>
    <scope>NUCLEOTIDE SEQUENCE</scope>
    <source>
        <strain evidence="13">2014D-0197</strain>
        <strain evidence="11 16">2016D-0221</strain>
        <strain evidence="14">D4313</strain>
        <strain evidence="12 15">PNUSAC001503</strain>
    </source>
</reference>
<dbReference type="Pfam" id="PF07650">
    <property type="entry name" value="KH_2"/>
    <property type="match status" value="1"/>
</dbReference>
<feature type="region of interest" description="G5" evidence="7">
    <location>
        <begin position="146"/>
        <end position="148"/>
    </location>
</feature>
<dbReference type="HAMAP" id="MF_00367">
    <property type="entry name" value="GTPase_Era"/>
    <property type="match status" value="1"/>
</dbReference>
<dbReference type="NCBIfam" id="NF000908">
    <property type="entry name" value="PRK00089.1"/>
    <property type="match status" value="1"/>
</dbReference>
<evidence type="ECO:0000313" key="12">
    <source>
        <dbReference type="EMBL" id="EAI8859949.1"/>
    </source>
</evidence>
<feature type="region of interest" description="G4" evidence="7">
    <location>
        <begin position="116"/>
        <end position="119"/>
    </location>
</feature>
<evidence type="ECO:0000256" key="8">
    <source>
        <dbReference type="RuleBase" id="RU003761"/>
    </source>
</evidence>
<dbReference type="GO" id="GO:0003924">
    <property type="term" value="F:GTPase activity"/>
    <property type="evidence" value="ECO:0007669"/>
    <property type="project" value="UniProtKB-UniRule"/>
</dbReference>
<evidence type="ECO:0000256" key="4">
    <source>
        <dbReference type="ARBA" id="ARBA00022884"/>
    </source>
</evidence>
<evidence type="ECO:0000256" key="3">
    <source>
        <dbReference type="ARBA" id="ARBA00022741"/>
    </source>
</evidence>
<dbReference type="Proteomes" id="UP000535509">
    <property type="component" value="Unassembled WGS sequence"/>
</dbReference>
<dbReference type="InterPro" id="IPR030388">
    <property type="entry name" value="G_ERA_dom"/>
</dbReference>
<dbReference type="InterPro" id="IPR015946">
    <property type="entry name" value="KH_dom-like_a/b"/>
</dbReference>
<dbReference type="NCBIfam" id="TIGR00231">
    <property type="entry name" value="small_GTP"/>
    <property type="match status" value="1"/>
</dbReference>
<keyword evidence="6" id="KW-0963">Cytoplasm</keyword>
<name>A0A5L4LFE9_CAMFE</name>
<dbReference type="GO" id="GO:0043024">
    <property type="term" value="F:ribosomal small subunit binding"/>
    <property type="evidence" value="ECO:0007669"/>
    <property type="project" value="TreeGrafter"/>
</dbReference>
<evidence type="ECO:0000256" key="7">
    <source>
        <dbReference type="PROSITE-ProRule" id="PRU01050"/>
    </source>
</evidence>
<keyword evidence="6" id="KW-0699">rRNA-binding</keyword>
<dbReference type="CDD" id="cd04163">
    <property type="entry name" value="Era"/>
    <property type="match status" value="1"/>
</dbReference>
<dbReference type="GO" id="GO:0005886">
    <property type="term" value="C:plasma membrane"/>
    <property type="evidence" value="ECO:0007669"/>
    <property type="project" value="UniProtKB-SubCell"/>
</dbReference>
<dbReference type="SUPFAM" id="SSF54814">
    <property type="entry name" value="Prokaryotic type KH domain (KH-domain type II)"/>
    <property type="match status" value="1"/>
</dbReference>
<comment type="subunit">
    <text evidence="6">Monomer.</text>
</comment>
<dbReference type="OMA" id="WAEVDVI"/>
<dbReference type="InterPro" id="IPR005225">
    <property type="entry name" value="Small_GTP-bd"/>
</dbReference>
<evidence type="ECO:0000256" key="2">
    <source>
        <dbReference type="ARBA" id="ARBA00020484"/>
    </source>
</evidence>